<feature type="region of interest" description="Disordered" evidence="10">
    <location>
        <begin position="310"/>
        <end position="337"/>
    </location>
</feature>
<dbReference type="EMBL" id="CP095061">
    <property type="protein sequence ID" value="UOQ66570.1"/>
    <property type="molecule type" value="Genomic_DNA"/>
</dbReference>
<keyword evidence="6 11" id="KW-0812">Transmembrane</keyword>
<dbReference type="InterPro" id="IPR008756">
    <property type="entry name" value="Peptidase_M56"/>
</dbReference>
<evidence type="ECO:0000256" key="5">
    <source>
        <dbReference type="ARBA" id="ARBA00022519"/>
    </source>
</evidence>
<keyword evidence="4" id="KW-1003">Cell membrane</keyword>
<evidence type="ECO:0000256" key="4">
    <source>
        <dbReference type="ARBA" id="ARBA00022475"/>
    </source>
</evidence>
<evidence type="ECO:0000256" key="6">
    <source>
        <dbReference type="ARBA" id="ARBA00022692"/>
    </source>
</evidence>
<evidence type="ECO:0000256" key="9">
    <source>
        <dbReference type="ARBA" id="ARBA00023136"/>
    </source>
</evidence>
<evidence type="ECO:0000259" key="12">
    <source>
        <dbReference type="PROSITE" id="PS52015"/>
    </source>
</evidence>
<accession>A0ABY4G6P4</accession>
<keyword evidence="5" id="KW-0997">Cell inner membrane</keyword>
<evidence type="ECO:0000256" key="1">
    <source>
        <dbReference type="ARBA" id="ARBA00004383"/>
    </source>
</evidence>
<keyword evidence="9 11" id="KW-0472">Membrane</keyword>
<dbReference type="PROSITE" id="PS52015">
    <property type="entry name" value="TONB_CTD"/>
    <property type="match status" value="1"/>
</dbReference>
<dbReference type="PANTHER" id="PTHR33446:SF2">
    <property type="entry name" value="PROTEIN TONB"/>
    <property type="match status" value="1"/>
</dbReference>
<dbReference type="Pfam" id="PF05569">
    <property type="entry name" value="Peptidase_M56"/>
    <property type="match status" value="1"/>
</dbReference>
<reference evidence="13" key="1">
    <citation type="submission" date="2022-04" db="EMBL/GenBank/DDBJ databases">
        <title>Hymenobacter sp. isolated from the air.</title>
        <authorList>
            <person name="Won M."/>
            <person name="Lee C.-M."/>
            <person name="Woen H.-Y."/>
            <person name="Kwon S.-W."/>
        </authorList>
    </citation>
    <scope>NUCLEOTIDE SEQUENCE</scope>
    <source>
        <strain evidence="13">5420S-77</strain>
    </source>
</reference>
<dbReference type="NCBIfam" id="TIGR01352">
    <property type="entry name" value="tonB_Cterm"/>
    <property type="match status" value="1"/>
</dbReference>
<comment type="subcellular location">
    <subcellularLocation>
        <location evidence="1">Cell inner membrane</location>
        <topology evidence="1">Single-pass membrane protein</topology>
        <orientation evidence="1">Periplasmic side</orientation>
    </subcellularLocation>
</comment>
<protein>
    <submittedName>
        <fullName evidence="13">M56 family metallopeptidase</fullName>
    </submittedName>
</protein>
<evidence type="ECO:0000313" key="14">
    <source>
        <dbReference type="Proteomes" id="UP000830401"/>
    </source>
</evidence>
<evidence type="ECO:0000313" key="13">
    <source>
        <dbReference type="EMBL" id="UOQ66570.1"/>
    </source>
</evidence>
<dbReference type="RefSeq" id="WP_245120797.1">
    <property type="nucleotide sequence ID" value="NZ_CP095061.1"/>
</dbReference>
<comment type="similarity">
    <text evidence="2">Belongs to the TonB family.</text>
</comment>
<evidence type="ECO:0000256" key="7">
    <source>
        <dbReference type="ARBA" id="ARBA00022927"/>
    </source>
</evidence>
<evidence type="ECO:0000256" key="8">
    <source>
        <dbReference type="ARBA" id="ARBA00022989"/>
    </source>
</evidence>
<name>A0ABY4G6P4_9BACT</name>
<dbReference type="Pfam" id="PF03544">
    <property type="entry name" value="TonB_C"/>
    <property type="match status" value="1"/>
</dbReference>
<dbReference type="InterPro" id="IPR037682">
    <property type="entry name" value="TonB_C"/>
</dbReference>
<evidence type="ECO:0000256" key="10">
    <source>
        <dbReference type="SAM" id="MobiDB-lite"/>
    </source>
</evidence>
<dbReference type="Gene3D" id="3.30.1150.10">
    <property type="match status" value="1"/>
</dbReference>
<proteinExistence type="inferred from homology"/>
<dbReference type="InterPro" id="IPR006260">
    <property type="entry name" value="TonB/TolA_C"/>
</dbReference>
<evidence type="ECO:0000256" key="11">
    <source>
        <dbReference type="SAM" id="Phobius"/>
    </source>
</evidence>
<keyword evidence="3" id="KW-0813">Transport</keyword>
<gene>
    <name evidence="13" type="ORF">MUN86_01160</name>
</gene>
<keyword evidence="7" id="KW-0653">Protein transport</keyword>
<evidence type="ECO:0000256" key="3">
    <source>
        <dbReference type="ARBA" id="ARBA00022448"/>
    </source>
</evidence>
<keyword evidence="14" id="KW-1185">Reference proteome</keyword>
<dbReference type="InterPro" id="IPR051045">
    <property type="entry name" value="TonB-dependent_transducer"/>
</dbReference>
<dbReference type="SUPFAM" id="SSF74653">
    <property type="entry name" value="TolA/TonB C-terminal domain"/>
    <property type="match status" value="1"/>
</dbReference>
<feature type="transmembrane region" description="Helical" evidence="11">
    <location>
        <begin position="42"/>
        <end position="68"/>
    </location>
</feature>
<organism evidence="13 14">
    <name type="scientific">Hymenobacter volaticus</name>
    <dbReference type="NCBI Taxonomy" id="2932254"/>
    <lineage>
        <taxon>Bacteria</taxon>
        <taxon>Pseudomonadati</taxon>
        <taxon>Bacteroidota</taxon>
        <taxon>Cytophagia</taxon>
        <taxon>Cytophagales</taxon>
        <taxon>Hymenobacteraceae</taxon>
        <taxon>Hymenobacter</taxon>
    </lineage>
</organism>
<dbReference type="Proteomes" id="UP000830401">
    <property type="component" value="Chromosome"/>
</dbReference>
<sequence length="452" mass="50166">MLYPTTAALLNWMWQSTLCLGACWLLYQLLRRESYFHYNRRFLLFTPWLALLLPLLLAGAAPVLSGWLPIDTTPTPLLTPSVTLTAVAMSSQSAASTPWWTWLPLVYGAGVLVWLVRLSWQLVVLWQQTHHLPHDTREDYTLVSSSGKLPVSSFGRSIFWDETADLTLAEASQVLQHELVHVRQGHTQERLLLELVRALLWFNPFVHCYPRALDLTHEYIADSTVLQTMPTPEAPTIYAALLARLTLRRLHPQLPLTQSFTQSQTLTRIAMLQSPRSMRRWKQWLLLPVSSVLICTFACERAADSTAPASVAAASDNEEAPSPPVLVEQTQAAPPPPPIVHQYAEKMPEYAGGLKQLMIDLGKGIQYPEAAKDAKIQGKAFVGFIVAEDGSVQAVELKKGVNAPQELEAEAKALNEAALAAVRNLPGKWTPGSQDGKKVAVSYTVPIMFALK</sequence>
<feature type="domain" description="TonB C-terminal" evidence="12">
    <location>
        <begin position="352"/>
        <end position="452"/>
    </location>
</feature>
<feature type="transmembrane region" description="Helical" evidence="11">
    <location>
        <begin position="12"/>
        <end position="30"/>
    </location>
</feature>
<keyword evidence="8 11" id="KW-1133">Transmembrane helix</keyword>
<dbReference type="PANTHER" id="PTHR33446">
    <property type="entry name" value="PROTEIN TONB-RELATED"/>
    <property type="match status" value="1"/>
</dbReference>
<feature type="transmembrane region" description="Helical" evidence="11">
    <location>
        <begin position="99"/>
        <end position="120"/>
    </location>
</feature>
<evidence type="ECO:0000256" key="2">
    <source>
        <dbReference type="ARBA" id="ARBA00006555"/>
    </source>
</evidence>